<keyword evidence="2 7" id="KW-0812">Transmembrane</keyword>
<dbReference type="GO" id="GO:0042883">
    <property type="term" value="P:cysteine transport"/>
    <property type="evidence" value="ECO:0007669"/>
    <property type="project" value="InterPro"/>
</dbReference>
<dbReference type="Pfam" id="PF00664">
    <property type="entry name" value="ABC_membrane"/>
    <property type="match status" value="1"/>
</dbReference>
<keyword evidence="3" id="KW-0547">Nucleotide-binding</keyword>
<comment type="caution">
    <text evidence="10">The sequence shown here is derived from an EMBL/GenBank/DDBJ whole genome shotgun (WGS) entry which is preliminary data.</text>
</comment>
<evidence type="ECO:0000313" key="10">
    <source>
        <dbReference type="EMBL" id="KTR86882.1"/>
    </source>
</evidence>
<evidence type="ECO:0000259" key="8">
    <source>
        <dbReference type="PROSITE" id="PS50893"/>
    </source>
</evidence>
<evidence type="ECO:0000313" key="11">
    <source>
        <dbReference type="Proteomes" id="UP000070810"/>
    </source>
</evidence>
<feature type="transmembrane region" description="Helical" evidence="7">
    <location>
        <begin position="177"/>
        <end position="199"/>
    </location>
</feature>
<dbReference type="SUPFAM" id="SSF90123">
    <property type="entry name" value="ABC transporter transmembrane region"/>
    <property type="match status" value="1"/>
</dbReference>
<dbReference type="SUPFAM" id="SSF52540">
    <property type="entry name" value="P-loop containing nucleoside triphosphate hydrolases"/>
    <property type="match status" value="1"/>
</dbReference>
<dbReference type="PROSITE" id="PS50929">
    <property type="entry name" value="ABC_TM1F"/>
    <property type="match status" value="1"/>
</dbReference>
<evidence type="ECO:0000256" key="7">
    <source>
        <dbReference type="SAM" id="Phobius"/>
    </source>
</evidence>
<dbReference type="InterPro" id="IPR011527">
    <property type="entry name" value="ABC1_TM_dom"/>
</dbReference>
<dbReference type="InterPro" id="IPR003439">
    <property type="entry name" value="ABC_transporter-like_ATP-bd"/>
</dbReference>
<keyword evidence="6 7" id="KW-0472">Membrane</keyword>
<protein>
    <submittedName>
        <fullName evidence="10">ABC transporter ATP-binding protein</fullName>
    </submittedName>
</protein>
<organism evidence="10 11">
    <name type="scientific">Leucobacter chromiiresistens</name>
    <dbReference type="NCBI Taxonomy" id="1079994"/>
    <lineage>
        <taxon>Bacteria</taxon>
        <taxon>Bacillati</taxon>
        <taxon>Actinomycetota</taxon>
        <taxon>Actinomycetes</taxon>
        <taxon>Micrococcales</taxon>
        <taxon>Microbacteriaceae</taxon>
        <taxon>Leucobacter</taxon>
    </lineage>
</organism>
<dbReference type="GO" id="GO:0005886">
    <property type="term" value="C:plasma membrane"/>
    <property type="evidence" value="ECO:0007669"/>
    <property type="project" value="UniProtKB-SubCell"/>
</dbReference>
<feature type="transmembrane region" description="Helical" evidence="7">
    <location>
        <begin position="12"/>
        <end position="29"/>
    </location>
</feature>
<dbReference type="InterPro" id="IPR014216">
    <property type="entry name" value="ABC_transptr_CydD"/>
</dbReference>
<dbReference type="Gene3D" id="1.20.1560.10">
    <property type="entry name" value="ABC transporter type 1, transmembrane domain"/>
    <property type="match status" value="1"/>
</dbReference>
<dbReference type="CDD" id="cd18584">
    <property type="entry name" value="ABC_6TM_AarD_CydD"/>
    <property type="match status" value="1"/>
</dbReference>
<evidence type="ECO:0000256" key="6">
    <source>
        <dbReference type="ARBA" id="ARBA00023136"/>
    </source>
</evidence>
<dbReference type="PANTHER" id="PTHR24221">
    <property type="entry name" value="ATP-BINDING CASSETTE SUB-FAMILY B"/>
    <property type="match status" value="1"/>
</dbReference>
<dbReference type="OrthoDB" id="9806127at2"/>
<keyword evidence="5 7" id="KW-1133">Transmembrane helix</keyword>
<keyword evidence="11" id="KW-1185">Reference proteome</keyword>
<sequence length="571" mass="59278">MKPFDPRLLRYARAARGVLLIGAGLGLLRTCAVLAWSWCLANAITALALPVMDGIPGVRGRIDEGAYGAAQLTWLLLGALAAVLVRSLAGWGMDVVAARGAVRVKAQLRSAALDALDARSPQRDSGPGDAELATSLGRGLDALDGYFSGYIPQLLLTGVATPILVLAVLLADPLSGLIVIVVFPIIPVFMILIGLATQAVQDRQWSQLQRLSSSFLDVVGGLATLRIFGRQDRQIARISRETEEYRSRTMSVLRVTFLSGFVLDLAGTFSIALVAVTVGTRLVSGEFPLGLGLFVLLLLPETFVPIRQVGAAFHASTEGLAAAGRVFAIIESEDELRGAASTSRRTELESGAAAGATAPAAQSVLRFDEVSVARSGRRVVGPTSFAVDRGELVAMAGPSGAGKSTLVAALLGFVAPIRGRIVAPEPISWAGQRPGLLHGSISANVALGDDAPNGGLVRRALDAVGLQHLDGAAELGVAGAGVSGGQAQRIAVARALYRAWNLDCAVLVLDEPTSALDAESEAVVCAALRREADAGRAVLVVSHREAVHRAADRVVRVVAARPEPTTAGVGA</sequence>
<dbReference type="PATRIC" id="fig|1079994.3.peg.475"/>
<feature type="transmembrane region" description="Helical" evidence="7">
    <location>
        <begin position="150"/>
        <end position="170"/>
    </location>
</feature>
<accession>A0A147ERJ8</accession>
<name>A0A147ERJ8_9MICO</name>
<dbReference type="Proteomes" id="UP000070810">
    <property type="component" value="Unassembled WGS sequence"/>
</dbReference>
<evidence type="ECO:0000256" key="3">
    <source>
        <dbReference type="ARBA" id="ARBA00022741"/>
    </source>
</evidence>
<feature type="transmembrane region" description="Helical" evidence="7">
    <location>
        <begin position="67"/>
        <end position="89"/>
    </location>
</feature>
<dbReference type="InterPro" id="IPR027417">
    <property type="entry name" value="P-loop_NTPase"/>
</dbReference>
<dbReference type="PROSITE" id="PS00211">
    <property type="entry name" value="ABC_TRANSPORTER_1"/>
    <property type="match status" value="1"/>
</dbReference>
<dbReference type="InterPro" id="IPR017871">
    <property type="entry name" value="ABC_transporter-like_CS"/>
</dbReference>
<comment type="subcellular location">
    <subcellularLocation>
        <location evidence="1">Cell membrane</location>
        <topology evidence="1">Multi-pass membrane protein</topology>
    </subcellularLocation>
</comment>
<keyword evidence="4 10" id="KW-0067">ATP-binding</keyword>
<gene>
    <name evidence="10" type="ORF">NS354_02725</name>
</gene>
<dbReference type="GO" id="GO:0140359">
    <property type="term" value="F:ABC-type transporter activity"/>
    <property type="evidence" value="ECO:0007669"/>
    <property type="project" value="InterPro"/>
</dbReference>
<dbReference type="InterPro" id="IPR036640">
    <property type="entry name" value="ABC1_TM_sf"/>
</dbReference>
<dbReference type="Gene3D" id="3.40.50.300">
    <property type="entry name" value="P-loop containing nucleotide triphosphate hydrolases"/>
    <property type="match status" value="1"/>
</dbReference>
<evidence type="ECO:0000256" key="1">
    <source>
        <dbReference type="ARBA" id="ARBA00004651"/>
    </source>
</evidence>
<proteinExistence type="predicted"/>
<feature type="transmembrane region" description="Helical" evidence="7">
    <location>
        <begin position="250"/>
        <end position="276"/>
    </location>
</feature>
<evidence type="ECO:0000259" key="9">
    <source>
        <dbReference type="PROSITE" id="PS50929"/>
    </source>
</evidence>
<dbReference type="InterPro" id="IPR003593">
    <property type="entry name" value="AAA+_ATPase"/>
</dbReference>
<evidence type="ECO:0000256" key="5">
    <source>
        <dbReference type="ARBA" id="ARBA00022989"/>
    </source>
</evidence>
<dbReference type="NCBIfam" id="TIGR02857">
    <property type="entry name" value="CydD"/>
    <property type="match status" value="1"/>
</dbReference>
<dbReference type="InterPro" id="IPR039421">
    <property type="entry name" value="Type_1_exporter"/>
</dbReference>
<dbReference type="RefSeq" id="WP_058593081.1">
    <property type="nucleotide sequence ID" value="NZ_LDRK01000013.1"/>
</dbReference>
<dbReference type="GO" id="GO:0005524">
    <property type="term" value="F:ATP binding"/>
    <property type="evidence" value="ECO:0007669"/>
    <property type="project" value="UniProtKB-KW"/>
</dbReference>
<dbReference type="AlphaFoldDB" id="A0A147ERJ8"/>
<reference evidence="10 11" key="1">
    <citation type="journal article" date="2016" name="Front. Microbiol.">
        <title>Genomic Resource of Rice Seed Associated Bacteria.</title>
        <authorList>
            <person name="Midha S."/>
            <person name="Bansal K."/>
            <person name="Sharma S."/>
            <person name="Kumar N."/>
            <person name="Patil P.P."/>
            <person name="Chaudhry V."/>
            <person name="Patil P.B."/>
        </authorList>
    </citation>
    <scope>NUCLEOTIDE SEQUENCE [LARGE SCALE GENOMIC DNA]</scope>
    <source>
        <strain evidence="10 11">NS354</strain>
    </source>
</reference>
<evidence type="ECO:0000256" key="2">
    <source>
        <dbReference type="ARBA" id="ARBA00022692"/>
    </source>
</evidence>
<feature type="domain" description="ABC transporter" evidence="8">
    <location>
        <begin position="365"/>
        <end position="571"/>
    </location>
</feature>
<dbReference type="GO" id="GO:0016887">
    <property type="term" value="F:ATP hydrolysis activity"/>
    <property type="evidence" value="ECO:0007669"/>
    <property type="project" value="InterPro"/>
</dbReference>
<dbReference type="PANTHER" id="PTHR24221:SF590">
    <property type="entry name" value="COMPONENT LINKED WITH THE ASSEMBLY OF CYTOCHROME' TRANSPORT TRANSMEMBRANE ATP-BINDING PROTEIN ABC TRANSPORTER CYDD-RELATED"/>
    <property type="match status" value="1"/>
</dbReference>
<dbReference type="SMART" id="SM00382">
    <property type="entry name" value="AAA"/>
    <property type="match status" value="1"/>
</dbReference>
<feature type="domain" description="ABC transmembrane type-1" evidence="9">
    <location>
        <begin position="20"/>
        <end position="318"/>
    </location>
</feature>
<dbReference type="Pfam" id="PF00005">
    <property type="entry name" value="ABC_tran"/>
    <property type="match status" value="1"/>
</dbReference>
<dbReference type="EMBL" id="LDRK01000013">
    <property type="protein sequence ID" value="KTR86882.1"/>
    <property type="molecule type" value="Genomic_DNA"/>
</dbReference>
<dbReference type="PROSITE" id="PS50893">
    <property type="entry name" value="ABC_TRANSPORTER_2"/>
    <property type="match status" value="1"/>
</dbReference>
<evidence type="ECO:0000256" key="4">
    <source>
        <dbReference type="ARBA" id="ARBA00022840"/>
    </source>
</evidence>